<feature type="domain" description="MaoC-like" evidence="1">
    <location>
        <begin position="21"/>
        <end position="109"/>
    </location>
</feature>
<gene>
    <name evidence="2" type="ordered locus">CA2559_13048</name>
</gene>
<dbReference type="GO" id="GO:0006633">
    <property type="term" value="P:fatty acid biosynthetic process"/>
    <property type="evidence" value="ECO:0007669"/>
    <property type="project" value="TreeGrafter"/>
</dbReference>
<name>A3UAY2_CROAH</name>
<dbReference type="STRING" id="216432.CA2559_13048"/>
<dbReference type="PANTHER" id="PTHR43437:SF3">
    <property type="entry name" value="HYDROXYACYL-THIOESTER DEHYDRATASE TYPE 2, MITOCHONDRIAL"/>
    <property type="match status" value="1"/>
</dbReference>
<dbReference type="HOGENOM" id="CLU_094876_3_1_10"/>
<organism evidence="2 3">
    <name type="scientific">Croceibacter atlanticus (strain ATCC BAA-628 / JCM 21780 / CIP 108009 / IAM 15332 / KCTC 12090 / HTCC2559)</name>
    <dbReference type="NCBI Taxonomy" id="216432"/>
    <lineage>
        <taxon>Bacteria</taxon>
        <taxon>Pseudomonadati</taxon>
        <taxon>Bacteroidota</taxon>
        <taxon>Flavobacteriia</taxon>
        <taxon>Flavobacteriales</taxon>
        <taxon>Flavobacteriaceae</taxon>
        <taxon>Croceibacter</taxon>
    </lineage>
</organism>
<dbReference type="Pfam" id="PF01575">
    <property type="entry name" value="MaoC_dehydratas"/>
    <property type="match status" value="1"/>
</dbReference>
<dbReference type="PANTHER" id="PTHR43437">
    <property type="entry name" value="HYDROXYACYL-THIOESTER DEHYDRATASE TYPE 2, MITOCHONDRIAL-RELATED"/>
    <property type="match status" value="1"/>
</dbReference>
<dbReference type="InterPro" id="IPR050965">
    <property type="entry name" value="UPF0336/Enoyl-CoA_hydratase"/>
</dbReference>
<dbReference type="eggNOG" id="COG2030">
    <property type="taxonomic scope" value="Bacteria"/>
</dbReference>
<dbReference type="GeneID" id="89454321"/>
<dbReference type="KEGG" id="cat:CA2559_13048"/>
<evidence type="ECO:0000259" key="1">
    <source>
        <dbReference type="Pfam" id="PF01575"/>
    </source>
</evidence>
<keyword evidence="3" id="KW-1185">Reference proteome</keyword>
<dbReference type="SUPFAM" id="SSF54637">
    <property type="entry name" value="Thioesterase/thiol ester dehydrase-isomerase"/>
    <property type="match status" value="1"/>
</dbReference>
<dbReference type="CDD" id="cd03449">
    <property type="entry name" value="R_hydratase"/>
    <property type="match status" value="1"/>
</dbReference>
<reference evidence="2 3" key="1">
    <citation type="journal article" date="2010" name="J. Bacteriol.">
        <title>The complete genome sequence of Croceibacter atlanticus HTCC2559T.</title>
        <authorList>
            <person name="Oh H.M."/>
            <person name="Kang I."/>
            <person name="Ferriera S."/>
            <person name="Giovannoni S.J."/>
            <person name="Cho J.C."/>
        </authorList>
    </citation>
    <scope>NUCLEOTIDE SEQUENCE [LARGE SCALE GENOMIC DNA]</scope>
    <source>
        <strain evidence="3">ATCC BAA-628 / HTCC2559 / KCTC 12090</strain>
    </source>
</reference>
<dbReference type="AlphaFoldDB" id="A3UAY2"/>
<dbReference type="InterPro" id="IPR002539">
    <property type="entry name" value="MaoC-like_dom"/>
</dbReference>
<evidence type="ECO:0000313" key="3">
    <source>
        <dbReference type="Proteomes" id="UP000002297"/>
    </source>
</evidence>
<dbReference type="EMBL" id="CP002046">
    <property type="protein sequence ID" value="EAP86968.1"/>
    <property type="molecule type" value="Genomic_DNA"/>
</dbReference>
<dbReference type="Gene3D" id="3.10.129.10">
    <property type="entry name" value="Hotdog Thioesterase"/>
    <property type="match status" value="1"/>
</dbReference>
<dbReference type="OrthoDB" id="9801625at2"/>
<protein>
    <submittedName>
        <fullName evidence="2">Predicted acyl dehydratase</fullName>
    </submittedName>
</protein>
<accession>A3UAY2</accession>
<dbReference type="InterPro" id="IPR029069">
    <property type="entry name" value="HotDog_dom_sf"/>
</dbReference>
<dbReference type="RefSeq" id="WP_013188349.1">
    <property type="nucleotide sequence ID" value="NC_014230.1"/>
</dbReference>
<proteinExistence type="predicted"/>
<sequence length="140" mass="16096">MNKFISKLNEGDTYHELFSYSQKDVDNFAEISGDKNPIHLDEVYASKSIFGRRIVHGYLGTSIFSKVFATNFPGEGTIYLKQDLKFLKPMYADQQYKAYFLVKDIRLNKHRALVLTEIFDSDATLVVSGEALIQNRNFII</sequence>
<evidence type="ECO:0000313" key="2">
    <source>
        <dbReference type="EMBL" id="EAP86968.1"/>
    </source>
</evidence>
<dbReference type="GO" id="GO:0019171">
    <property type="term" value="F:(3R)-hydroxyacyl-[acyl-carrier-protein] dehydratase activity"/>
    <property type="evidence" value="ECO:0007669"/>
    <property type="project" value="TreeGrafter"/>
</dbReference>
<dbReference type="Proteomes" id="UP000002297">
    <property type="component" value="Chromosome"/>
</dbReference>